<sequence>MAKVAEKEGKDPQLQRQDPKQLAVGATVAIVEVLF</sequence>
<evidence type="ECO:0000313" key="2">
    <source>
        <dbReference type="EMBL" id="GKV11715.1"/>
    </source>
</evidence>
<protein>
    <submittedName>
        <fullName evidence="2">Uncharacterized protein</fullName>
    </submittedName>
</protein>
<gene>
    <name evidence="2" type="ORF">SLEP1_g22943</name>
</gene>
<comment type="caution">
    <text evidence="2">The sequence shown here is derived from an EMBL/GenBank/DDBJ whole genome shotgun (WGS) entry which is preliminary data.</text>
</comment>
<dbReference type="EMBL" id="BPVZ01000035">
    <property type="protein sequence ID" value="GKV11715.1"/>
    <property type="molecule type" value="Genomic_DNA"/>
</dbReference>
<keyword evidence="3" id="KW-1185">Reference proteome</keyword>
<dbReference type="Proteomes" id="UP001054252">
    <property type="component" value="Unassembled WGS sequence"/>
</dbReference>
<feature type="region of interest" description="Disordered" evidence="1">
    <location>
        <begin position="1"/>
        <end position="20"/>
    </location>
</feature>
<evidence type="ECO:0000313" key="3">
    <source>
        <dbReference type="Proteomes" id="UP001054252"/>
    </source>
</evidence>
<dbReference type="AlphaFoldDB" id="A0AAV5JLQ1"/>
<feature type="compositionally biased region" description="Basic and acidic residues" evidence="1">
    <location>
        <begin position="1"/>
        <end position="19"/>
    </location>
</feature>
<name>A0AAV5JLQ1_9ROSI</name>
<reference evidence="2 3" key="1">
    <citation type="journal article" date="2021" name="Commun. Biol.">
        <title>The genome of Shorea leprosula (Dipterocarpaceae) highlights the ecological relevance of drought in aseasonal tropical rainforests.</title>
        <authorList>
            <person name="Ng K.K.S."/>
            <person name="Kobayashi M.J."/>
            <person name="Fawcett J.A."/>
            <person name="Hatakeyama M."/>
            <person name="Paape T."/>
            <person name="Ng C.H."/>
            <person name="Ang C.C."/>
            <person name="Tnah L.H."/>
            <person name="Lee C.T."/>
            <person name="Nishiyama T."/>
            <person name="Sese J."/>
            <person name="O'Brien M.J."/>
            <person name="Copetti D."/>
            <person name="Mohd Noor M.I."/>
            <person name="Ong R.C."/>
            <person name="Putra M."/>
            <person name="Sireger I.Z."/>
            <person name="Indrioko S."/>
            <person name="Kosugi Y."/>
            <person name="Izuno A."/>
            <person name="Isagi Y."/>
            <person name="Lee S.L."/>
            <person name="Shimizu K.K."/>
        </authorList>
    </citation>
    <scope>NUCLEOTIDE SEQUENCE [LARGE SCALE GENOMIC DNA]</scope>
    <source>
        <strain evidence="2">214</strain>
    </source>
</reference>
<organism evidence="2 3">
    <name type="scientific">Rubroshorea leprosula</name>
    <dbReference type="NCBI Taxonomy" id="152421"/>
    <lineage>
        <taxon>Eukaryota</taxon>
        <taxon>Viridiplantae</taxon>
        <taxon>Streptophyta</taxon>
        <taxon>Embryophyta</taxon>
        <taxon>Tracheophyta</taxon>
        <taxon>Spermatophyta</taxon>
        <taxon>Magnoliopsida</taxon>
        <taxon>eudicotyledons</taxon>
        <taxon>Gunneridae</taxon>
        <taxon>Pentapetalae</taxon>
        <taxon>rosids</taxon>
        <taxon>malvids</taxon>
        <taxon>Malvales</taxon>
        <taxon>Dipterocarpaceae</taxon>
        <taxon>Rubroshorea</taxon>
    </lineage>
</organism>
<accession>A0AAV5JLQ1</accession>
<evidence type="ECO:0000256" key="1">
    <source>
        <dbReference type="SAM" id="MobiDB-lite"/>
    </source>
</evidence>
<proteinExistence type="predicted"/>